<evidence type="ECO:0000256" key="2">
    <source>
        <dbReference type="SAM" id="Phobius"/>
    </source>
</evidence>
<name>A0A5N6RWQ4_9BIFI</name>
<dbReference type="AlphaFoldDB" id="A0A5N6RWQ4"/>
<keyword evidence="2" id="KW-0812">Transmembrane</keyword>
<proteinExistence type="predicted"/>
<feature type="transmembrane region" description="Helical" evidence="2">
    <location>
        <begin position="147"/>
        <end position="166"/>
    </location>
</feature>
<dbReference type="InterPro" id="IPR011733">
    <property type="entry name" value="CHP02185_IM"/>
</dbReference>
<dbReference type="Proteomes" id="UP000325415">
    <property type="component" value="Unassembled WGS sequence"/>
</dbReference>
<feature type="transmembrane region" description="Helical" evidence="2">
    <location>
        <begin position="73"/>
        <end position="91"/>
    </location>
</feature>
<accession>A0A5N6RWQ4</accession>
<keyword evidence="2" id="KW-1133">Transmembrane helix</keyword>
<comment type="caution">
    <text evidence="3">The sequence shown here is derived from an EMBL/GenBank/DDBJ whole genome shotgun (WGS) entry which is preliminary data.</text>
</comment>
<feature type="transmembrane region" description="Helical" evidence="2">
    <location>
        <begin position="186"/>
        <end position="212"/>
    </location>
</feature>
<organism evidence="3 4">
    <name type="scientific">Bifidobacterium tibiigranuli</name>
    <dbReference type="NCBI Taxonomy" id="2172043"/>
    <lineage>
        <taxon>Bacteria</taxon>
        <taxon>Bacillati</taxon>
        <taxon>Actinomycetota</taxon>
        <taxon>Actinomycetes</taxon>
        <taxon>Bifidobacteriales</taxon>
        <taxon>Bifidobacteriaceae</taxon>
        <taxon>Bifidobacterium</taxon>
    </lineage>
</organism>
<protein>
    <submittedName>
        <fullName evidence="3">Trep_Strep domain-containing protein</fullName>
    </submittedName>
</protein>
<evidence type="ECO:0000313" key="4">
    <source>
        <dbReference type="Proteomes" id="UP000325415"/>
    </source>
</evidence>
<dbReference type="NCBIfam" id="TIGR02185">
    <property type="entry name" value="Trep_Strep"/>
    <property type="match status" value="1"/>
</dbReference>
<dbReference type="RefSeq" id="WP_152581615.1">
    <property type="nucleotide sequence ID" value="NZ_JALCMD010000003.1"/>
</dbReference>
<dbReference type="GeneID" id="78128080"/>
<evidence type="ECO:0000256" key="1">
    <source>
        <dbReference type="SAM" id="MobiDB-lite"/>
    </source>
</evidence>
<feature type="transmembrane region" description="Helical" evidence="2">
    <location>
        <begin position="44"/>
        <end position="67"/>
    </location>
</feature>
<feature type="transmembrane region" description="Helical" evidence="2">
    <location>
        <begin position="119"/>
        <end position="135"/>
    </location>
</feature>
<dbReference type="Pfam" id="PF09605">
    <property type="entry name" value="Trep_Strep"/>
    <property type="match status" value="1"/>
</dbReference>
<sequence>MSSSNAPSTPSTSPSQDSTNAAATTNRTPVVTTKAVGKLEPRTLITIGVFAAIYFVVAYATGMLGLVSPIGEVAGFMLGTLINGTVIMLFLVKTRAFGAMTILGFLVGLVMMLLGEYWAVLPISIIVGLLADLIVRSGRYRSKVRNILSYPVFQLWLIGCILPIWLSPASYREHISASMGKQYADGMVSIFSSLGIVFIVLIILIGALAAWIGTRILERNLAHAGIL</sequence>
<keyword evidence="2" id="KW-0472">Membrane</keyword>
<dbReference type="EMBL" id="QDAG01000011">
    <property type="protein sequence ID" value="KAE8126773.1"/>
    <property type="molecule type" value="Genomic_DNA"/>
</dbReference>
<feature type="transmembrane region" description="Helical" evidence="2">
    <location>
        <begin position="96"/>
        <end position="113"/>
    </location>
</feature>
<feature type="region of interest" description="Disordered" evidence="1">
    <location>
        <begin position="1"/>
        <end position="24"/>
    </location>
</feature>
<feature type="compositionally biased region" description="Low complexity" evidence="1">
    <location>
        <begin position="1"/>
        <end position="19"/>
    </location>
</feature>
<gene>
    <name evidence="3" type="ORF">DDE84_10355</name>
</gene>
<keyword evidence="4" id="KW-1185">Reference proteome</keyword>
<reference evidence="3 4" key="1">
    <citation type="submission" date="2018-04" db="EMBL/GenBank/DDBJ databases">
        <authorList>
            <person name="Eckel V.P."/>
            <person name="Vogel R.F."/>
        </authorList>
    </citation>
    <scope>NUCLEOTIDE SEQUENCE [LARGE SCALE GENOMIC DNA]</scope>
    <source>
        <strain evidence="4">TMW 2.1764</strain>
    </source>
</reference>
<evidence type="ECO:0000313" key="3">
    <source>
        <dbReference type="EMBL" id="KAE8126773.1"/>
    </source>
</evidence>